<feature type="transmembrane region" description="Helical" evidence="1">
    <location>
        <begin position="27"/>
        <end position="49"/>
    </location>
</feature>
<evidence type="ECO:0000256" key="1">
    <source>
        <dbReference type="SAM" id="Phobius"/>
    </source>
</evidence>
<keyword evidence="1" id="KW-1133">Transmembrane helix</keyword>
<keyword evidence="1" id="KW-0812">Transmembrane</keyword>
<dbReference type="Proteomes" id="UP000054270">
    <property type="component" value="Unassembled WGS sequence"/>
</dbReference>
<dbReference type="EMBL" id="KN817604">
    <property type="protein sequence ID" value="KJA17390.1"/>
    <property type="molecule type" value="Genomic_DNA"/>
</dbReference>
<evidence type="ECO:0000313" key="2">
    <source>
        <dbReference type="EMBL" id="KJA17390.1"/>
    </source>
</evidence>
<keyword evidence="3" id="KW-1185">Reference proteome</keyword>
<protein>
    <submittedName>
        <fullName evidence="2">Uncharacterized protein</fullName>
    </submittedName>
</protein>
<dbReference type="AlphaFoldDB" id="A0A0D2PAN8"/>
<name>A0A0D2PAN8_HYPSF</name>
<gene>
    <name evidence="2" type="ORF">HYPSUDRAFT_1021380</name>
</gene>
<proteinExistence type="predicted"/>
<evidence type="ECO:0000313" key="3">
    <source>
        <dbReference type="Proteomes" id="UP000054270"/>
    </source>
</evidence>
<organism evidence="2 3">
    <name type="scientific">Hypholoma sublateritium (strain FD-334 SS-4)</name>
    <dbReference type="NCBI Taxonomy" id="945553"/>
    <lineage>
        <taxon>Eukaryota</taxon>
        <taxon>Fungi</taxon>
        <taxon>Dikarya</taxon>
        <taxon>Basidiomycota</taxon>
        <taxon>Agaricomycotina</taxon>
        <taxon>Agaricomycetes</taxon>
        <taxon>Agaricomycetidae</taxon>
        <taxon>Agaricales</taxon>
        <taxon>Agaricineae</taxon>
        <taxon>Strophariaceae</taxon>
        <taxon>Hypholoma</taxon>
    </lineage>
</organism>
<reference evidence="3" key="1">
    <citation type="submission" date="2014-04" db="EMBL/GenBank/DDBJ databases">
        <title>Evolutionary Origins and Diversification of the Mycorrhizal Mutualists.</title>
        <authorList>
            <consortium name="DOE Joint Genome Institute"/>
            <consortium name="Mycorrhizal Genomics Consortium"/>
            <person name="Kohler A."/>
            <person name="Kuo A."/>
            <person name="Nagy L.G."/>
            <person name="Floudas D."/>
            <person name="Copeland A."/>
            <person name="Barry K.W."/>
            <person name="Cichocki N."/>
            <person name="Veneault-Fourrey C."/>
            <person name="LaButti K."/>
            <person name="Lindquist E.A."/>
            <person name="Lipzen A."/>
            <person name="Lundell T."/>
            <person name="Morin E."/>
            <person name="Murat C."/>
            <person name="Riley R."/>
            <person name="Ohm R."/>
            <person name="Sun H."/>
            <person name="Tunlid A."/>
            <person name="Henrissat B."/>
            <person name="Grigoriev I.V."/>
            <person name="Hibbett D.S."/>
            <person name="Martin F."/>
        </authorList>
    </citation>
    <scope>NUCLEOTIDE SEQUENCE [LARGE SCALE GENOMIC DNA]</scope>
    <source>
        <strain evidence="3">FD-334 SS-4</strain>
    </source>
</reference>
<sequence>MSNNTDPLQEAINYLEDATIHGYYNSFLMNILLLGIYTSIYFETLYIYCKNFRDLCFPLRNLS</sequence>
<accession>A0A0D2PAN8</accession>
<keyword evidence="1" id="KW-0472">Membrane</keyword>